<feature type="domain" description="Pirin C-terminal" evidence="6">
    <location>
        <begin position="172"/>
        <end position="270"/>
    </location>
</feature>
<feature type="binding site" evidence="2">
    <location>
        <position position="102"/>
    </location>
    <ligand>
        <name>Fe cation</name>
        <dbReference type="ChEBI" id="CHEBI:24875"/>
    </ligand>
</feature>
<evidence type="ECO:0000313" key="10">
    <source>
        <dbReference type="Proteomes" id="UP000271380"/>
    </source>
</evidence>
<evidence type="ECO:0000259" key="6">
    <source>
        <dbReference type="Pfam" id="PF05726"/>
    </source>
</evidence>
<dbReference type="KEGG" id="cku:UL82_01680"/>
<dbReference type="PANTHER" id="PTHR13903">
    <property type="entry name" value="PIRIN-RELATED"/>
    <property type="match status" value="1"/>
</dbReference>
<dbReference type="SUPFAM" id="SSF51182">
    <property type="entry name" value="RmlC-like cupins"/>
    <property type="match status" value="1"/>
</dbReference>
<protein>
    <submittedName>
        <fullName evidence="8">Pirin C-terminal domain-containing protein</fullName>
        <ecNumber evidence="8">1.13.11.24</ecNumber>
    </submittedName>
    <submittedName>
        <fullName evidence="7">Pirin-related protein</fullName>
    </submittedName>
</protein>
<dbReference type="AlphaFoldDB" id="A0A0F6TCU0"/>
<evidence type="ECO:0000256" key="3">
    <source>
        <dbReference type="RuleBase" id="RU003457"/>
    </source>
</evidence>
<dbReference type="Proteomes" id="UP000271380">
    <property type="component" value="Chromosome"/>
</dbReference>
<evidence type="ECO:0000256" key="4">
    <source>
        <dbReference type="SAM" id="MobiDB-lite"/>
    </source>
</evidence>
<sequence length="319" mass="35154">MTKNVPVEIITARIVPLGGPRAMSVWRTLPQKQRGTIGAWCFVDHYGPDHQRMDVPPHPHTGLQTVSWLFDGEITHHDSGGNHAVVVPGELVMMTAGHGICHSEVSTQSTDILHGVQFWLVQPEATRNGERRLDTYRPTPIERDGVRLTVFLGRLAGEASPVVTDTPIVGAEIVLPPGKKLHMAVDASFEHGVLVDTGEIELCGSAVKQYELGYTGVGEEELVLHNTGAEQARLILIGGQPFQEEFVMYWNYIARNHAEIEQAHRQWSEHSQRFGVVHGYISHDPHGITRLPGPAVPSVTIRPRKSAPPVARPDIRTPS</sequence>
<feature type="domain" description="Pirin N-terminal" evidence="5">
    <location>
        <begin position="27"/>
        <end position="120"/>
    </location>
</feature>
<keyword evidence="9" id="KW-1185">Reference proteome</keyword>
<feature type="region of interest" description="Disordered" evidence="4">
    <location>
        <begin position="292"/>
        <end position="319"/>
    </location>
</feature>
<evidence type="ECO:0000259" key="5">
    <source>
        <dbReference type="Pfam" id="PF02678"/>
    </source>
</evidence>
<evidence type="ECO:0000313" key="7">
    <source>
        <dbReference type="EMBL" id="AKE40564.1"/>
    </source>
</evidence>
<keyword evidence="2" id="KW-0408">Iron</keyword>
<organism evidence="7 9">
    <name type="scientific">Corynebacterium kutscheri</name>
    <dbReference type="NCBI Taxonomy" id="35755"/>
    <lineage>
        <taxon>Bacteria</taxon>
        <taxon>Bacillati</taxon>
        <taxon>Actinomycetota</taxon>
        <taxon>Actinomycetes</taxon>
        <taxon>Mycobacteriales</taxon>
        <taxon>Corynebacteriaceae</taxon>
        <taxon>Corynebacterium</taxon>
    </lineage>
</organism>
<feature type="binding site" evidence="2">
    <location>
        <position position="104"/>
    </location>
    <ligand>
        <name>Fe cation</name>
        <dbReference type="ChEBI" id="CHEBI:24875"/>
    </ligand>
</feature>
<reference evidence="8 10" key="2">
    <citation type="submission" date="2018-12" db="EMBL/GenBank/DDBJ databases">
        <authorList>
            <consortium name="Pathogen Informatics"/>
        </authorList>
    </citation>
    <scope>NUCLEOTIDE SEQUENCE [LARGE SCALE GENOMIC DNA]</scope>
    <source>
        <strain evidence="8 10">NCTC949</strain>
    </source>
</reference>
<name>A0A0F6TCU0_9CORY</name>
<comment type="cofactor">
    <cofactor evidence="2">
        <name>Fe cation</name>
        <dbReference type="ChEBI" id="CHEBI:24875"/>
    </cofactor>
    <text evidence="2">Binds 1 Fe cation per subunit.</text>
</comment>
<dbReference type="RefSeq" id="WP_046438660.1">
    <property type="nucleotide sequence ID" value="NZ_CP011312.1"/>
</dbReference>
<dbReference type="InterPro" id="IPR012093">
    <property type="entry name" value="Pirin"/>
</dbReference>
<dbReference type="STRING" id="35755.UL82_01680"/>
<evidence type="ECO:0000256" key="1">
    <source>
        <dbReference type="ARBA" id="ARBA00008416"/>
    </source>
</evidence>
<dbReference type="EC" id="1.13.11.24" evidence="8"/>
<dbReference type="EMBL" id="LR134377">
    <property type="protein sequence ID" value="VEH04952.1"/>
    <property type="molecule type" value="Genomic_DNA"/>
</dbReference>
<dbReference type="InterPro" id="IPR011051">
    <property type="entry name" value="RmlC_Cupin_sf"/>
</dbReference>
<dbReference type="PIRSF" id="PIRSF006232">
    <property type="entry name" value="Pirin"/>
    <property type="match status" value="1"/>
</dbReference>
<feature type="binding site" evidence="2">
    <location>
        <position position="58"/>
    </location>
    <ligand>
        <name>Fe cation</name>
        <dbReference type="ChEBI" id="CHEBI:24875"/>
    </ligand>
</feature>
<dbReference type="EMBL" id="CP011312">
    <property type="protein sequence ID" value="AKE40564.1"/>
    <property type="molecule type" value="Genomic_DNA"/>
</dbReference>
<feature type="binding site" evidence="2">
    <location>
        <position position="60"/>
    </location>
    <ligand>
        <name>Fe cation</name>
        <dbReference type="ChEBI" id="CHEBI:24875"/>
    </ligand>
</feature>
<evidence type="ECO:0000313" key="8">
    <source>
        <dbReference type="EMBL" id="VEH04952.1"/>
    </source>
</evidence>
<dbReference type="HOGENOM" id="CLU_045717_1_0_11"/>
<accession>A0A0F6TCU0</accession>
<dbReference type="OrthoDB" id="321327at2"/>
<dbReference type="InterPro" id="IPR003829">
    <property type="entry name" value="Pirin_N_dom"/>
</dbReference>
<dbReference type="Pfam" id="PF02678">
    <property type="entry name" value="Pirin"/>
    <property type="match status" value="1"/>
</dbReference>
<comment type="similarity">
    <text evidence="1 3">Belongs to the pirin family.</text>
</comment>
<reference evidence="7 9" key="1">
    <citation type="journal article" date="2015" name="Genome Announc.">
        <title>Complete Genome Sequence of Corynebacterium kutscheri DSM 20755, a Corynebacterial Type Strain with Remarkably Low G+C Content of Chromosomal DNA.</title>
        <authorList>
            <person name="Ruckert C."/>
            <person name="Albersmeier A."/>
            <person name="Winkler A."/>
            <person name="Tauch A."/>
        </authorList>
    </citation>
    <scope>NUCLEOTIDE SEQUENCE [LARGE SCALE GENOMIC DNA]</scope>
    <source>
        <strain evidence="7 9">DSM 20755</strain>
    </source>
</reference>
<dbReference type="GO" id="GO:0008127">
    <property type="term" value="F:quercetin 2,3-dioxygenase activity"/>
    <property type="evidence" value="ECO:0007669"/>
    <property type="project" value="UniProtKB-EC"/>
</dbReference>
<evidence type="ECO:0000313" key="9">
    <source>
        <dbReference type="Proteomes" id="UP000033457"/>
    </source>
</evidence>
<dbReference type="Proteomes" id="UP000033457">
    <property type="component" value="Chromosome"/>
</dbReference>
<keyword evidence="2" id="KW-0479">Metal-binding</keyword>
<dbReference type="Pfam" id="PF05726">
    <property type="entry name" value="Pirin_C"/>
    <property type="match status" value="1"/>
</dbReference>
<dbReference type="GO" id="GO:0046872">
    <property type="term" value="F:metal ion binding"/>
    <property type="evidence" value="ECO:0007669"/>
    <property type="project" value="UniProtKB-KW"/>
</dbReference>
<proteinExistence type="inferred from homology"/>
<keyword evidence="8" id="KW-0560">Oxidoreductase</keyword>
<gene>
    <name evidence="8" type="primary">yhhW</name>
    <name evidence="8" type="ORF">NCTC949_00354</name>
    <name evidence="7" type="ORF">UL82_01680</name>
</gene>
<dbReference type="PANTHER" id="PTHR13903:SF8">
    <property type="entry name" value="PIRIN"/>
    <property type="match status" value="1"/>
</dbReference>
<dbReference type="InterPro" id="IPR008778">
    <property type="entry name" value="Pirin_C_dom"/>
</dbReference>
<dbReference type="InterPro" id="IPR014710">
    <property type="entry name" value="RmlC-like_jellyroll"/>
</dbReference>
<evidence type="ECO:0000256" key="2">
    <source>
        <dbReference type="PIRSR" id="PIRSR006232-1"/>
    </source>
</evidence>
<dbReference type="Gene3D" id="2.60.120.10">
    <property type="entry name" value="Jelly Rolls"/>
    <property type="match status" value="2"/>
</dbReference>